<dbReference type="GO" id="GO:0004558">
    <property type="term" value="F:alpha-1,4-glucosidase activity"/>
    <property type="evidence" value="ECO:0007669"/>
    <property type="project" value="UniProtKB-EC"/>
</dbReference>
<dbReference type="GO" id="GO:0015173">
    <property type="term" value="F:aromatic amino acid transmembrane transporter activity"/>
    <property type="evidence" value="ECO:0007669"/>
    <property type="project" value="TreeGrafter"/>
</dbReference>
<dbReference type="Proteomes" id="UP000310200">
    <property type="component" value="Unassembled WGS sequence"/>
</dbReference>
<keyword evidence="6" id="KW-1133">Transmembrane helix</keyword>
<dbReference type="GO" id="GO:1904273">
    <property type="term" value="P:L-alanine import across plasma membrane"/>
    <property type="evidence" value="ECO:0007669"/>
    <property type="project" value="TreeGrafter"/>
</dbReference>
<gene>
    <name evidence="8" type="ORF">DBV15_00981</name>
</gene>
<dbReference type="GO" id="GO:0015823">
    <property type="term" value="P:phenylalanine transport"/>
    <property type="evidence" value="ECO:0007669"/>
    <property type="project" value="TreeGrafter"/>
</dbReference>
<keyword evidence="4" id="KW-0325">Glycoprotein</keyword>
<keyword evidence="5" id="KW-0378">Hydrolase</keyword>
<dbReference type="FunFam" id="3.90.400.10:FF:000001">
    <property type="entry name" value="Maltase A3, isoform A"/>
    <property type="match status" value="1"/>
</dbReference>
<dbReference type="AlphaFoldDB" id="A0A4S2JCN6"/>
<keyword evidence="6" id="KW-0472">Membrane</keyword>
<dbReference type="GO" id="GO:0005975">
    <property type="term" value="P:carbohydrate metabolic process"/>
    <property type="evidence" value="ECO:0007669"/>
    <property type="project" value="InterPro"/>
</dbReference>
<dbReference type="Pfam" id="PF00128">
    <property type="entry name" value="Alpha-amylase"/>
    <property type="match status" value="1"/>
</dbReference>
<dbReference type="GO" id="GO:1903801">
    <property type="term" value="P:L-leucine import across plasma membrane"/>
    <property type="evidence" value="ECO:0007669"/>
    <property type="project" value="TreeGrafter"/>
</dbReference>
<evidence type="ECO:0000256" key="6">
    <source>
        <dbReference type="SAM" id="Phobius"/>
    </source>
</evidence>
<evidence type="ECO:0000256" key="1">
    <source>
        <dbReference type="ARBA" id="ARBA00001657"/>
    </source>
</evidence>
<protein>
    <recommendedName>
        <fullName evidence="3">alpha-glucosidase</fullName>
        <ecNumber evidence="3">3.2.1.20</ecNumber>
    </recommendedName>
</protein>
<dbReference type="EC" id="3.2.1.20" evidence="3"/>
<name>A0A4S2JCN6_9HYME</name>
<evidence type="ECO:0000256" key="2">
    <source>
        <dbReference type="ARBA" id="ARBA00008061"/>
    </source>
</evidence>
<accession>A0A4S2JCN6</accession>
<keyword evidence="6" id="KW-0812">Transmembrane</keyword>
<dbReference type="STRING" id="300112.A0A4S2JCN6"/>
<dbReference type="Gene3D" id="3.90.400.10">
    <property type="entry name" value="Oligo-1,6-glucosidase, Domain 2"/>
    <property type="match status" value="1"/>
</dbReference>
<dbReference type="SUPFAM" id="SSF51445">
    <property type="entry name" value="(Trans)glycosidases"/>
    <property type="match status" value="1"/>
</dbReference>
<comment type="caution">
    <text evidence="8">The sequence shown here is derived from an EMBL/GenBank/DDBJ whole genome shotgun (WGS) entry which is preliminary data.</text>
</comment>
<dbReference type="InterPro" id="IPR045857">
    <property type="entry name" value="O16G_dom_2"/>
</dbReference>
<evidence type="ECO:0000256" key="5">
    <source>
        <dbReference type="ARBA" id="ARBA00023295"/>
    </source>
</evidence>
<keyword evidence="5" id="KW-0326">Glycosidase</keyword>
<dbReference type="GO" id="GO:0015190">
    <property type="term" value="F:L-leucine transmembrane transporter activity"/>
    <property type="evidence" value="ECO:0007669"/>
    <property type="project" value="TreeGrafter"/>
</dbReference>
<dbReference type="InterPro" id="IPR042280">
    <property type="entry name" value="SLC3A2"/>
</dbReference>
<evidence type="ECO:0000256" key="4">
    <source>
        <dbReference type="ARBA" id="ARBA00023180"/>
    </source>
</evidence>
<dbReference type="Gene3D" id="3.20.20.80">
    <property type="entry name" value="Glycosidases"/>
    <property type="match status" value="1"/>
</dbReference>
<dbReference type="PANTHER" id="PTHR46673:SF1">
    <property type="entry name" value="4F2 CELL-SURFACE ANTIGEN HEAVY CHAIN"/>
    <property type="match status" value="1"/>
</dbReference>
<comment type="catalytic activity">
    <reaction evidence="1">
        <text>Hydrolysis of terminal, non-reducing (1-&gt;4)-linked alpha-D-glucose residues with release of alpha-D-glucose.</text>
        <dbReference type="EC" id="3.2.1.20"/>
    </reaction>
</comment>
<keyword evidence="9" id="KW-1185">Reference proteome</keyword>
<dbReference type="EMBL" id="QBLH01003812">
    <property type="protein sequence ID" value="TGZ32726.1"/>
    <property type="molecule type" value="Genomic_DNA"/>
</dbReference>
<evidence type="ECO:0000256" key="3">
    <source>
        <dbReference type="ARBA" id="ARBA00012741"/>
    </source>
</evidence>
<dbReference type="InterPro" id="IPR006047">
    <property type="entry name" value="GH13_cat_dom"/>
</dbReference>
<dbReference type="Pfam" id="PF16028">
    <property type="entry name" value="SLC3A2_N"/>
    <property type="match status" value="1"/>
</dbReference>
<dbReference type="InterPro" id="IPR017853">
    <property type="entry name" value="GH"/>
</dbReference>
<dbReference type="SMART" id="SM00642">
    <property type="entry name" value="Aamy"/>
    <property type="match status" value="1"/>
</dbReference>
<feature type="domain" description="Glycosyl hydrolase family 13 catalytic" evidence="7">
    <location>
        <begin position="178"/>
        <end position="532"/>
    </location>
</feature>
<dbReference type="InterPro" id="IPR031984">
    <property type="entry name" value="SLC3A2_N"/>
</dbReference>
<evidence type="ECO:0000313" key="9">
    <source>
        <dbReference type="Proteomes" id="UP000310200"/>
    </source>
</evidence>
<dbReference type="GO" id="GO:0016323">
    <property type="term" value="C:basolateral plasma membrane"/>
    <property type="evidence" value="ECO:0007669"/>
    <property type="project" value="TreeGrafter"/>
</dbReference>
<dbReference type="GO" id="GO:0016324">
    <property type="term" value="C:apical plasma membrane"/>
    <property type="evidence" value="ECO:0007669"/>
    <property type="project" value="TreeGrafter"/>
</dbReference>
<reference evidence="8 9" key="1">
    <citation type="journal article" date="2019" name="Philos. Trans. R. Soc. Lond., B, Biol. Sci.">
        <title>Ant behaviour and brain gene expression of defending hosts depend on the ecological success of the intruding social parasite.</title>
        <authorList>
            <person name="Kaur R."/>
            <person name="Stoldt M."/>
            <person name="Jongepier E."/>
            <person name="Feldmeyer B."/>
            <person name="Menzel F."/>
            <person name="Bornberg-Bauer E."/>
            <person name="Foitzik S."/>
        </authorList>
    </citation>
    <scope>NUCLEOTIDE SEQUENCE [LARGE SCALE GENOMIC DNA]</scope>
    <source>
        <tissue evidence="8">Whole body</tissue>
    </source>
</reference>
<dbReference type="PANTHER" id="PTHR46673">
    <property type="entry name" value="4F2 CELL-SURFACE ANTIGEN HEAVY CHAIN"/>
    <property type="match status" value="1"/>
</dbReference>
<evidence type="ECO:0000313" key="8">
    <source>
        <dbReference type="EMBL" id="TGZ32726.1"/>
    </source>
</evidence>
<organism evidence="8 9">
    <name type="scientific">Temnothorax longispinosus</name>
    <dbReference type="NCBI Taxonomy" id="300112"/>
    <lineage>
        <taxon>Eukaryota</taxon>
        <taxon>Metazoa</taxon>
        <taxon>Ecdysozoa</taxon>
        <taxon>Arthropoda</taxon>
        <taxon>Hexapoda</taxon>
        <taxon>Insecta</taxon>
        <taxon>Pterygota</taxon>
        <taxon>Neoptera</taxon>
        <taxon>Endopterygota</taxon>
        <taxon>Hymenoptera</taxon>
        <taxon>Apocrita</taxon>
        <taxon>Aculeata</taxon>
        <taxon>Formicoidea</taxon>
        <taxon>Formicidae</taxon>
        <taxon>Myrmicinae</taxon>
        <taxon>Temnothorax</taxon>
    </lineage>
</organism>
<sequence>MERGRARDLIGAAAAAAAAEGTPSPSPVVATFRSGEILATEHRNDQQQHPDNNAVVVMGKQNGEDLDQDAQERMLKEDSAAKIAIEKEEKDEKATEVKFISENGDAKIDIEMVKAVLSGMGKEELMKFANDPFWVKLRWALFIVFWLIWAAMLAGAIAIIVMAPKCAAPEPKKLWEESAIVELDVSEYNLNLDILDDLKSQHIRAISLSSLVKESANGGTIDFKAIKPNLGNISDLENFVKVAKEKDQQIFLELDPNHSSVEHSWFKKSVLRQEPFTSYYVWADGIIGSDGGKERRNPPNNWLSVYGGSAWEWNEQRRQYYLHQFNKSQPDLNYTNPAVVTEFKDVLTHWLKLGISGFRLANTQYLTEDPELRDESRSILPVEPNSYQSLVHVHTRDRSENAAVLSKWQEVVRNETAGKGLFALQDDIGADILQVYNEKTTIDLPQSSHFLTNANASINATDLRKSISQWLAVTPWPAWNVNGKQRSLRQRMPKDVADSIVLMTMLLPGTPILREEDVMSAKDAFATLSSARSSLTFLHGNTTLRIVNGTVLVYARVKSGNPGYLVAYQTGDEPAVINLSGIPRISEEINVVAHSPNYDQNTELMKTKLPSDAVPISPKSTLILTFVPKES</sequence>
<dbReference type="GO" id="GO:0015180">
    <property type="term" value="F:L-alanine transmembrane transporter activity"/>
    <property type="evidence" value="ECO:0007669"/>
    <property type="project" value="TreeGrafter"/>
</dbReference>
<feature type="transmembrane region" description="Helical" evidence="6">
    <location>
        <begin position="139"/>
        <end position="163"/>
    </location>
</feature>
<evidence type="ECO:0000259" key="7">
    <source>
        <dbReference type="SMART" id="SM00642"/>
    </source>
</evidence>
<comment type="similarity">
    <text evidence="2">Belongs to the glycosyl hydrolase 13 family.</text>
</comment>
<proteinExistence type="inferred from homology"/>